<dbReference type="PANTHER" id="PTHR28638">
    <property type="entry name" value="CELL CYCLE PROGRESSION PROTEIN 1"/>
    <property type="match status" value="1"/>
</dbReference>
<evidence type="ECO:0000313" key="4">
    <source>
        <dbReference type="EMBL" id="TSO05444.1"/>
    </source>
</evidence>
<dbReference type="AlphaFoldDB" id="A0A556U8P8"/>
<evidence type="ECO:0000313" key="5">
    <source>
        <dbReference type="Proteomes" id="UP000319801"/>
    </source>
</evidence>
<organism evidence="4 5">
    <name type="scientific">Bagarius yarrelli</name>
    <name type="common">Goonch</name>
    <name type="synonym">Bagrus yarrelli</name>
    <dbReference type="NCBI Taxonomy" id="175774"/>
    <lineage>
        <taxon>Eukaryota</taxon>
        <taxon>Metazoa</taxon>
        <taxon>Chordata</taxon>
        <taxon>Craniata</taxon>
        <taxon>Vertebrata</taxon>
        <taxon>Euteleostomi</taxon>
        <taxon>Actinopterygii</taxon>
        <taxon>Neopterygii</taxon>
        <taxon>Teleostei</taxon>
        <taxon>Ostariophysi</taxon>
        <taxon>Siluriformes</taxon>
        <taxon>Sisoridae</taxon>
        <taxon>Sisorinae</taxon>
        <taxon>Bagarius</taxon>
    </lineage>
</organism>
<feature type="compositionally biased region" description="Polar residues" evidence="3">
    <location>
        <begin position="246"/>
        <end position="258"/>
    </location>
</feature>
<dbReference type="OrthoDB" id="8947092at2759"/>
<feature type="coiled-coil region" evidence="2">
    <location>
        <begin position="438"/>
        <end position="513"/>
    </location>
</feature>
<feature type="region of interest" description="Disordered" evidence="3">
    <location>
        <begin position="222"/>
        <end position="258"/>
    </location>
</feature>
<accession>A0A556U8P8</accession>
<reference evidence="4 5" key="1">
    <citation type="journal article" date="2019" name="Genome Biol. Evol.">
        <title>Whole-Genome Sequencing of the Giant Devil Catfish, Bagarius yarrelli.</title>
        <authorList>
            <person name="Jiang W."/>
            <person name="Lv Y."/>
            <person name="Cheng L."/>
            <person name="Yang K."/>
            <person name="Chao B."/>
            <person name="Wang X."/>
            <person name="Li Y."/>
            <person name="Pan X."/>
            <person name="You X."/>
            <person name="Zhang Y."/>
            <person name="Yang J."/>
            <person name="Li J."/>
            <person name="Zhang X."/>
            <person name="Liu S."/>
            <person name="Sun C."/>
            <person name="Yang J."/>
            <person name="Shi Q."/>
        </authorList>
    </citation>
    <scope>NUCLEOTIDE SEQUENCE [LARGE SCALE GENOMIC DNA]</scope>
    <source>
        <strain evidence="4">JWS20170419001</strain>
        <tissue evidence="4">Muscle</tissue>
    </source>
</reference>
<dbReference type="EMBL" id="VCAZ01000063">
    <property type="protein sequence ID" value="TSO05444.1"/>
    <property type="molecule type" value="Genomic_DNA"/>
</dbReference>
<gene>
    <name evidence="4" type="ORF">Baya_9567</name>
</gene>
<evidence type="ECO:0000256" key="3">
    <source>
        <dbReference type="SAM" id="MobiDB-lite"/>
    </source>
</evidence>
<feature type="compositionally biased region" description="Low complexity" evidence="3">
    <location>
        <begin position="1"/>
        <end position="21"/>
    </location>
</feature>
<dbReference type="PANTHER" id="PTHR28638:SF1">
    <property type="entry name" value="PRE-B-CELL LEUKEMIA TRANSCRIPTION FACTOR-INTERACTING PROTEIN 1"/>
    <property type="match status" value="1"/>
</dbReference>
<name>A0A556U8P8_BAGYA</name>
<feature type="compositionally biased region" description="Basic and acidic residues" evidence="3">
    <location>
        <begin position="393"/>
        <end position="402"/>
    </location>
</feature>
<dbReference type="GO" id="GO:0016020">
    <property type="term" value="C:membrane"/>
    <property type="evidence" value="ECO:0007669"/>
    <property type="project" value="TreeGrafter"/>
</dbReference>
<feature type="compositionally biased region" description="Basic and acidic residues" evidence="3">
    <location>
        <begin position="591"/>
        <end position="648"/>
    </location>
</feature>
<protein>
    <submittedName>
        <fullName evidence="4">Pre-B-cell leukemia transcription factor-interacting protein 1</fullName>
    </submittedName>
</protein>
<dbReference type="InterPro" id="IPR051990">
    <property type="entry name" value="CCPG1/PBIP1"/>
</dbReference>
<evidence type="ECO:0000256" key="1">
    <source>
        <dbReference type="ARBA" id="ARBA00023054"/>
    </source>
</evidence>
<comment type="caution">
    <text evidence="4">The sequence shown here is derived from an EMBL/GenBank/DDBJ whole genome shotgun (WGS) entry which is preliminary data.</text>
</comment>
<sequence length="797" mass="88419">MSDNSTGSSSSSSSNSWTLLSPEEAAIDTAGPVDDGTESTGDAPSLSEEVAGISFAVKPSEGEAALETILSEEGHQVCQETSPEIFEEGVGAEADPEICAPVIHATITTSSSDSDLLEAVPFSLATESSHFLLQEPFIETSYEESLSDVQPGSDFSFKQCFLPETEAIPVCVDKIGPSLELVAEMSSSSEPIAEVGPSPEPIAEVGPSLEPIAELGPSSEPIAKVGPSSEPIAEIGPSSEPIAEIGTSSDPTAETDSYSEPTAKITFFPDLPESSFPAVAADVSLASDTSAIPVLDIFPGMSSQPPSLSSEMNVNFAAESPYPDTPASSLLKDKELLTDRGKQTSIHVAREAESFGTDVPIEHHGADSGLRQRRVHYPEDLGQPSDEEDEQETEFRIPERKEEKSGLSMSHVIIGALALLCLSSFYLFDDFDGSELSDQELLEKLVEENKQISMLEAQIQTQKEELDRALRAAADRGITDEQHSRMKEELSALPSLKEELEALKARVSELTQLTGGELSDLFPGFVKEGPSQAVPDTQWGRKDELKRQKILLEQSKTRLEGIKKQNWPKKCLPERLVEMQKRLLEHVDRVGKKDEWRKKHKERENRKNGRGDGVQKHKDLAKKFHDQWEQRKAERKLEREKRKQERSWQARPGHKQKHDHTVPQHHESKDFWKIQEKNLRRNQNPPKHCHDVSGCAEAEGLVHVKLSELQGLLDNYLNKLQGLSVDNKEAFHHLVAHFFHDGVFSHDKMVFSEFVKDVADILEDLADVLVDDDILEEEMEEFEREALWHFGKKNHNE</sequence>
<evidence type="ECO:0000256" key="2">
    <source>
        <dbReference type="SAM" id="Coils"/>
    </source>
</evidence>
<feature type="region of interest" description="Disordered" evidence="3">
    <location>
        <begin position="591"/>
        <end position="668"/>
    </location>
</feature>
<keyword evidence="5" id="KW-1185">Reference proteome</keyword>
<feature type="region of interest" description="Disordered" evidence="3">
    <location>
        <begin position="379"/>
        <end position="402"/>
    </location>
</feature>
<dbReference type="Proteomes" id="UP000319801">
    <property type="component" value="Unassembled WGS sequence"/>
</dbReference>
<proteinExistence type="predicted"/>
<feature type="region of interest" description="Disordered" evidence="3">
    <location>
        <begin position="1"/>
        <end position="50"/>
    </location>
</feature>
<keyword evidence="1 2" id="KW-0175">Coiled coil</keyword>
<feature type="compositionally biased region" description="Basic and acidic residues" evidence="3">
    <location>
        <begin position="659"/>
        <end position="668"/>
    </location>
</feature>